<dbReference type="EMBL" id="AP021853">
    <property type="protein sequence ID" value="BBN97844.1"/>
    <property type="molecule type" value="Genomic_DNA"/>
</dbReference>
<keyword evidence="1 3" id="KW-0808">Transferase</keyword>
<dbReference type="Proteomes" id="UP000326951">
    <property type="component" value="Chromosome"/>
</dbReference>
<gene>
    <name evidence="3" type="ORF">St703_05490</name>
</gene>
<dbReference type="CDD" id="cd03809">
    <property type="entry name" value="GT4_MtfB-like"/>
    <property type="match status" value="1"/>
</dbReference>
<dbReference type="PANTHER" id="PTHR46401:SF2">
    <property type="entry name" value="GLYCOSYLTRANSFERASE WBBK-RELATED"/>
    <property type="match status" value="1"/>
</dbReference>
<sequence length="360" mass="41347">MTKIYINGRFLTQKVTGVQRYANEIVNAFDQLIENGEIPKKYELVVLVPNNVQRKIVLKNIEIRTIGKLKGHLWEQIELPLYTKKHFLLNLCNLGPAFKKNQIVSIHDASVFLNENNYSKLFTIWYKILYKLESKNAKLLITVSNFSCKELIKYLHIDNSRIKVIYEGNDHIRKLRTDNKIIKKYKLDSKPYLLSVSSLNPNKNFKGVIKSLKYLNKNMFDVVVAGGMNPKVFNGSQIDNSKNVKYLGYVTDEELKALYENAFCFLYPSFYEGFGIPPLEAMSMGCPVIVSNRSSLPEVCGDSALYCEPSDSVDIANKINQLINDENLQNKLKELGQERAQSFSWMNCAHEIFDTLSKEL</sequence>
<reference evidence="3 4" key="1">
    <citation type="submission" date="2019-09" db="EMBL/GenBank/DDBJ databases">
        <title>Complete genome sequence of Sporolactobacillus terrae 70-3.</title>
        <authorList>
            <person name="Tanaka N."/>
            <person name="Shiwa Y."/>
            <person name="Fujita N."/>
            <person name="Tanasupawat S."/>
        </authorList>
    </citation>
    <scope>NUCLEOTIDE SEQUENCE [LARGE SCALE GENOMIC DNA]</scope>
    <source>
        <strain evidence="3 4">70-3</strain>
    </source>
</reference>
<dbReference type="GO" id="GO:0009103">
    <property type="term" value="P:lipopolysaccharide biosynthetic process"/>
    <property type="evidence" value="ECO:0007669"/>
    <property type="project" value="TreeGrafter"/>
</dbReference>
<feature type="domain" description="Glycosyl transferase family 1" evidence="2">
    <location>
        <begin position="180"/>
        <end position="338"/>
    </location>
</feature>
<evidence type="ECO:0000256" key="1">
    <source>
        <dbReference type="ARBA" id="ARBA00022679"/>
    </source>
</evidence>
<dbReference type="InterPro" id="IPR001296">
    <property type="entry name" value="Glyco_trans_1"/>
</dbReference>
<dbReference type="SUPFAM" id="SSF53756">
    <property type="entry name" value="UDP-Glycosyltransferase/glycogen phosphorylase"/>
    <property type="match status" value="1"/>
</dbReference>
<dbReference type="Gene3D" id="3.40.50.2000">
    <property type="entry name" value="Glycogen Phosphorylase B"/>
    <property type="match status" value="2"/>
</dbReference>
<dbReference type="Pfam" id="PF00534">
    <property type="entry name" value="Glycos_transf_1"/>
    <property type="match status" value="1"/>
</dbReference>
<dbReference type="GO" id="GO:0016757">
    <property type="term" value="F:glycosyltransferase activity"/>
    <property type="evidence" value="ECO:0007669"/>
    <property type="project" value="InterPro"/>
</dbReference>
<evidence type="ECO:0000313" key="4">
    <source>
        <dbReference type="Proteomes" id="UP000326951"/>
    </source>
</evidence>
<dbReference type="PANTHER" id="PTHR46401">
    <property type="entry name" value="GLYCOSYLTRANSFERASE WBBK-RELATED"/>
    <property type="match status" value="1"/>
</dbReference>
<proteinExistence type="predicted"/>
<protein>
    <submittedName>
        <fullName evidence="3">Group 1 glycosyl transferase</fullName>
    </submittedName>
</protein>
<evidence type="ECO:0000259" key="2">
    <source>
        <dbReference type="Pfam" id="PF00534"/>
    </source>
</evidence>
<evidence type="ECO:0000313" key="3">
    <source>
        <dbReference type="EMBL" id="BBN97844.1"/>
    </source>
</evidence>
<dbReference type="RefSeq" id="WP_152080210.1">
    <property type="nucleotide sequence ID" value="NZ_AP021853.1"/>
</dbReference>
<organism evidence="3 4">
    <name type="scientific">Sporolactobacillus terrae</name>
    <dbReference type="NCBI Taxonomy" id="269673"/>
    <lineage>
        <taxon>Bacteria</taxon>
        <taxon>Bacillati</taxon>
        <taxon>Bacillota</taxon>
        <taxon>Bacilli</taxon>
        <taxon>Bacillales</taxon>
        <taxon>Sporolactobacillaceae</taxon>
        <taxon>Sporolactobacillus</taxon>
    </lineage>
</organism>
<accession>A0A5K7WW23</accession>
<name>A0A5K7WW23_9BACL</name>
<dbReference type="AlphaFoldDB" id="A0A5K7WW23"/>